<feature type="signal peptide" evidence="2">
    <location>
        <begin position="1"/>
        <end position="27"/>
    </location>
</feature>
<dbReference type="PANTHER" id="PTHR46230:SF4">
    <property type="entry name" value="PROTEIN BOLA4, CHLOROPLASTIC_MITOCHONDRIAL"/>
    <property type="match status" value="1"/>
</dbReference>
<protein>
    <recommendedName>
        <fullName evidence="5">BolA-like protein</fullName>
    </recommendedName>
</protein>
<dbReference type="AlphaFoldDB" id="A0A448ZT52"/>
<dbReference type="Proteomes" id="UP000291116">
    <property type="component" value="Unassembled WGS sequence"/>
</dbReference>
<accession>A0A448ZT52</accession>
<dbReference type="InterPro" id="IPR002634">
    <property type="entry name" value="BolA"/>
</dbReference>
<sequence length="144" mass="15266">MRAFSPGNLSFFLASALLVAMISSLGARAFSTARALAGRNAMARPFGPASSTARFLAAGAGDETSVVTVCTNKIREALETTEVTVTGAYDDPNGSHVSIEVVSGKFEGKRPLQRQQMVYKAIWEELQGPVHAVDSMVCKTPDEA</sequence>
<evidence type="ECO:0000256" key="2">
    <source>
        <dbReference type="SAM" id="SignalP"/>
    </source>
</evidence>
<dbReference type="GO" id="GO:0016226">
    <property type="term" value="P:iron-sulfur cluster assembly"/>
    <property type="evidence" value="ECO:0007669"/>
    <property type="project" value="TreeGrafter"/>
</dbReference>
<comment type="similarity">
    <text evidence="1">Belongs to the BolA/IbaG family.</text>
</comment>
<name>A0A448ZT52_9STRA</name>
<evidence type="ECO:0000313" key="3">
    <source>
        <dbReference type="EMBL" id="VEU45237.1"/>
    </source>
</evidence>
<proteinExistence type="inferred from homology"/>
<organism evidence="3 4">
    <name type="scientific">Pseudo-nitzschia multistriata</name>
    <dbReference type="NCBI Taxonomy" id="183589"/>
    <lineage>
        <taxon>Eukaryota</taxon>
        <taxon>Sar</taxon>
        <taxon>Stramenopiles</taxon>
        <taxon>Ochrophyta</taxon>
        <taxon>Bacillariophyta</taxon>
        <taxon>Bacillariophyceae</taxon>
        <taxon>Bacillariophycidae</taxon>
        <taxon>Bacillariales</taxon>
        <taxon>Bacillariaceae</taxon>
        <taxon>Pseudo-nitzschia</taxon>
    </lineage>
</organism>
<dbReference type="PANTHER" id="PTHR46230">
    <property type="match status" value="1"/>
</dbReference>
<dbReference type="OrthoDB" id="4983at2759"/>
<reference evidence="3 4" key="1">
    <citation type="submission" date="2019-01" db="EMBL/GenBank/DDBJ databases">
        <authorList>
            <person name="Ferrante I. M."/>
        </authorList>
    </citation>
    <scope>NUCLEOTIDE SEQUENCE [LARGE SCALE GENOMIC DNA]</scope>
    <source>
        <strain evidence="3 4">B856</strain>
    </source>
</reference>
<gene>
    <name evidence="3" type="ORF">PSNMU_V1.4_AUG-EV-PASAV3_0124060</name>
</gene>
<dbReference type="InterPro" id="IPR036065">
    <property type="entry name" value="BolA-like_sf"/>
</dbReference>
<feature type="chain" id="PRO_5019584825" description="BolA-like protein" evidence="2">
    <location>
        <begin position="28"/>
        <end position="144"/>
    </location>
</feature>
<evidence type="ECO:0008006" key="5">
    <source>
        <dbReference type="Google" id="ProtNLM"/>
    </source>
</evidence>
<keyword evidence="2" id="KW-0732">Signal</keyword>
<dbReference type="Pfam" id="PF01722">
    <property type="entry name" value="BolA"/>
    <property type="match status" value="1"/>
</dbReference>
<dbReference type="SUPFAM" id="SSF82657">
    <property type="entry name" value="BolA-like"/>
    <property type="match status" value="1"/>
</dbReference>
<dbReference type="EMBL" id="CAACVS010000694">
    <property type="protein sequence ID" value="VEU45237.1"/>
    <property type="molecule type" value="Genomic_DNA"/>
</dbReference>
<evidence type="ECO:0000313" key="4">
    <source>
        <dbReference type="Proteomes" id="UP000291116"/>
    </source>
</evidence>
<evidence type="ECO:0000256" key="1">
    <source>
        <dbReference type="RuleBase" id="RU003860"/>
    </source>
</evidence>
<keyword evidence="4" id="KW-1185">Reference proteome</keyword>
<dbReference type="Gene3D" id="3.30.300.90">
    <property type="entry name" value="BolA-like"/>
    <property type="match status" value="1"/>
</dbReference>